<dbReference type="EMBL" id="AP014704">
    <property type="protein sequence ID" value="BAQ45092.1"/>
    <property type="molecule type" value="Genomic_DNA"/>
</dbReference>
<gene>
    <name evidence="2" type="ORF">Maq22A_c08945</name>
</gene>
<dbReference type="RefSeq" id="WP_060846480.1">
    <property type="nucleotide sequence ID" value="NZ_AP014704.1"/>
</dbReference>
<name>A0A0C6FDZ3_9HYPH</name>
<proteinExistence type="predicted"/>
<dbReference type="OrthoDB" id="8003309at2"/>
<evidence type="ECO:0000313" key="2">
    <source>
        <dbReference type="EMBL" id="BAQ45092.1"/>
    </source>
</evidence>
<sequence length="84" mass="8886">MIDLRSSTTLLLLALAAMPASAMPGAERARALTEPVYVRPIYGAYRQCGGACLKSGSLSWFCGARQHCSLDCATAPPVRRCASP</sequence>
<dbReference type="STRING" id="270351.Maq22A_c08945"/>
<reference evidence="2 3" key="1">
    <citation type="journal article" date="2015" name="Genome Announc.">
        <title>Complete Genome Sequence of Methylobacterium aquaticum Strain 22A, Isolated from Racomitrium japonicum Moss.</title>
        <authorList>
            <person name="Tani A."/>
            <person name="Ogura Y."/>
            <person name="Hayashi T."/>
            <person name="Kimbara K."/>
        </authorList>
    </citation>
    <scope>NUCLEOTIDE SEQUENCE [LARGE SCALE GENOMIC DNA]</scope>
    <source>
        <strain evidence="2 3">MA-22A</strain>
    </source>
</reference>
<dbReference type="KEGG" id="maqu:Maq22A_c08945"/>
<dbReference type="PATRIC" id="fig|270351.10.peg.1714"/>
<evidence type="ECO:0000313" key="3">
    <source>
        <dbReference type="Proteomes" id="UP000061432"/>
    </source>
</evidence>
<protein>
    <submittedName>
        <fullName evidence="2">Uncharacterized protein</fullName>
    </submittedName>
</protein>
<feature type="chain" id="PRO_5002189110" evidence="1">
    <location>
        <begin position="23"/>
        <end position="84"/>
    </location>
</feature>
<dbReference type="Proteomes" id="UP000061432">
    <property type="component" value="Chromosome"/>
</dbReference>
<feature type="signal peptide" evidence="1">
    <location>
        <begin position="1"/>
        <end position="22"/>
    </location>
</feature>
<reference evidence="3" key="2">
    <citation type="submission" date="2015-01" db="EMBL/GenBank/DDBJ databases">
        <title>Complete genome sequence of Methylobacterium aquaticum strain 22A.</title>
        <authorList>
            <person name="Tani A."/>
            <person name="Ogura Y."/>
            <person name="Hayashi T."/>
        </authorList>
    </citation>
    <scope>NUCLEOTIDE SEQUENCE [LARGE SCALE GENOMIC DNA]</scope>
    <source>
        <strain evidence="3">MA-22A</strain>
    </source>
</reference>
<accession>A0A0C6FDZ3</accession>
<dbReference type="AlphaFoldDB" id="A0A0C6FDZ3"/>
<keyword evidence="1" id="KW-0732">Signal</keyword>
<evidence type="ECO:0000256" key="1">
    <source>
        <dbReference type="SAM" id="SignalP"/>
    </source>
</evidence>
<organism evidence="2 3">
    <name type="scientific">Methylobacterium aquaticum</name>
    <dbReference type="NCBI Taxonomy" id="270351"/>
    <lineage>
        <taxon>Bacteria</taxon>
        <taxon>Pseudomonadati</taxon>
        <taxon>Pseudomonadota</taxon>
        <taxon>Alphaproteobacteria</taxon>
        <taxon>Hyphomicrobiales</taxon>
        <taxon>Methylobacteriaceae</taxon>
        <taxon>Methylobacterium</taxon>
    </lineage>
</organism>